<sequence>MSRLLVRRPSPRLADGELTHLERVPADAALALAQWEGYVDAFRTRGWEIVPLPAADDHPDGVFVEDVVVIFSDLAVITRPGADSRRGEIETAQGVVEASGIETAAIQAPGTLEGGDVLKVGRTVYVGRSSRTNDEGIAQLRTLLTPRGWDVVAVPITKVLHLKTGVTALPDGTVIGYEPLVDDVSVYPEFLGIAEPEGSAVVVLDEHSVLISAAAPRTADLLRDRGLDVVAVPISEFEKLEGCVTCLSVRVRD</sequence>
<reference evidence="5 6" key="1">
    <citation type="submission" date="2019-01" db="EMBL/GenBank/DDBJ databases">
        <title>Genome sequencing of strain DFW100M-13.</title>
        <authorList>
            <person name="Heo J."/>
            <person name="Kim S.-J."/>
            <person name="Kim J.-S."/>
            <person name="Hong S.-B."/>
            <person name="Kwon S.-W."/>
        </authorList>
    </citation>
    <scope>NUCLEOTIDE SEQUENCE [LARGE SCALE GENOMIC DNA]</scope>
    <source>
        <strain evidence="5 6">DFW100M-13</strain>
    </source>
</reference>
<dbReference type="Proteomes" id="UP000293995">
    <property type="component" value="Chromosome"/>
</dbReference>
<proteinExistence type="inferred from homology"/>
<feature type="binding site" evidence="4">
    <location>
        <begin position="65"/>
        <end position="66"/>
    </location>
    <ligand>
        <name>substrate</name>
    </ligand>
</feature>
<gene>
    <name evidence="5" type="ORF">ET475_14125</name>
</gene>
<dbReference type="Gene3D" id="3.75.10.10">
    <property type="entry name" value="L-arginine/glycine Amidinotransferase, Chain A"/>
    <property type="match status" value="1"/>
</dbReference>
<evidence type="ECO:0000313" key="5">
    <source>
        <dbReference type="EMBL" id="QAY61013.1"/>
    </source>
</evidence>
<dbReference type="AlphaFoldDB" id="A0A4P6EHM0"/>
<dbReference type="GO" id="GO:0045429">
    <property type="term" value="P:positive regulation of nitric oxide biosynthetic process"/>
    <property type="evidence" value="ECO:0007669"/>
    <property type="project" value="TreeGrafter"/>
</dbReference>
<feature type="binding site" evidence="4">
    <location>
        <position position="85"/>
    </location>
    <ligand>
        <name>substrate</name>
    </ligand>
</feature>
<organism evidence="5 6">
    <name type="scientific">Microbacterium protaetiae</name>
    <dbReference type="NCBI Taxonomy" id="2509458"/>
    <lineage>
        <taxon>Bacteria</taxon>
        <taxon>Bacillati</taxon>
        <taxon>Actinomycetota</taxon>
        <taxon>Actinomycetes</taxon>
        <taxon>Micrococcales</taxon>
        <taxon>Microbacteriaceae</taxon>
        <taxon>Microbacterium</taxon>
    </lineage>
</organism>
<keyword evidence="6" id="KW-1185">Reference proteome</keyword>
<dbReference type="OrthoDB" id="3196313at2"/>
<feature type="binding site" evidence="4">
    <location>
        <position position="131"/>
    </location>
    <ligand>
        <name>substrate</name>
    </ligand>
</feature>
<protein>
    <submittedName>
        <fullName evidence="5">N(G),N(G)-dimethylarginine dimethylaminohydrolase</fullName>
    </submittedName>
</protein>
<dbReference type="EMBL" id="CP035494">
    <property type="protein sequence ID" value="QAY61013.1"/>
    <property type="molecule type" value="Genomic_DNA"/>
</dbReference>
<feature type="binding site" evidence="4">
    <location>
        <position position="240"/>
    </location>
    <ligand>
        <name>substrate</name>
    </ligand>
</feature>
<dbReference type="SUPFAM" id="SSF55909">
    <property type="entry name" value="Pentein"/>
    <property type="match status" value="1"/>
</dbReference>
<evidence type="ECO:0000256" key="4">
    <source>
        <dbReference type="PIRSR" id="PIRSR633199-2"/>
    </source>
</evidence>
<feature type="active site" description="Proton donor" evidence="3">
    <location>
        <position position="161"/>
    </location>
</feature>
<dbReference type="PANTHER" id="PTHR12737">
    <property type="entry name" value="DIMETHYLARGININE DIMETHYLAMINOHYDROLASE"/>
    <property type="match status" value="1"/>
</dbReference>
<dbReference type="RefSeq" id="WP_129391600.1">
    <property type="nucleotide sequence ID" value="NZ_CP035494.1"/>
</dbReference>
<feature type="active site" description="Nucleophile" evidence="3">
    <location>
        <position position="246"/>
    </location>
</feature>
<dbReference type="GO" id="GO:0006525">
    <property type="term" value="P:arginine metabolic process"/>
    <property type="evidence" value="ECO:0007669"/>
    <property type="project" value="TreeGrafter"/>
</dbReference>
<comment type="similarity">
    <text evidence="1">Belongs to the DDAH family.</text>
</comment>
<dbReference type="InterPro" id="IPR033199">
    <property type="entry name" value="DDAH-like"/>
</dbReference>
<name>A0A4P6EHM0_9MICO</name>
<dbReference type="KEGG" id="mprt:ET475_14125"/>
<evidence type="ECO:0000313" key="6">
    <source>
        <dbReference type="Proteomes" id="UP000293995"/>
    </source>
</evidence>
<dbReference type="Pfam" id="PF19420">
    <property type="entry name" value="DDAH_eukar"/>
    <property type="match status" value="1"/>
</dbReference>
<dbReference type="NCBIfam" id="NF045660">
    <property type="entry name" value="DiMthArgaseDdahStm"/>
    <property type="match status" value="1"/>
</dbReference>
<feature type="binding site" evidence="4">
    <location>
        <position position="60"/>
    </location>
    <ligand>
        <name>substrate</name>
    </ligand>
</feature>
<dbReference type="GO" id="GO:0000052">
    <property type="term" value="P:citrulline metabolic process"/>
    <property type="evidence" value="ECO:0007669"/>
    <property type="project" value="TreeGrafter"/>
</dbReference>
<dbReference type="PANTHER" id="PTHR12737:SF9">
    <property type="entry name" value="DIMETHYLARGININASE"/>
    <property type="match status" value="1"/>
</dbReference>
<accession>A0A4P6EHM0</accession>
<evidence type="ECO:0000256" key="1">
    <source>
        <dbReference type="ARBA" id="ARBA00008532"/>
    </source>
</evidence>
<feature type="binding site" evidence="4">
    <location>
        <position position="18"/>
    </location>
    <ligand>
        <name>substrate</name>
    </ligand>
</feature>
<keyword evidence="2 5" id="KW-0378">Hydrolase</keyword>
<evidence type="ECO:0000256" key="2">
    <source>
        <dbReference type="ARBA" id="ARBA00022801"/>
    </source>
</evidence>
<dbReference type="GO" id="GO:0016403">
    <property type="term" value="F:dimethylargininase activity"/>
    <property type="evidence" value="ECO:0007669"/>
    <property type="project" value="TreeGrafter"/>
</dbReference>
<evidence type="ECO:0000256" key="3">
    <source>
        <dbReference type="PIRSR" id="PIRSR633199-1"/>
    </source>
</evidence>
<dbReference type="GO" id="GO:0016597">
    <property type="term" value="F:amino acid binding"/>
    <property type="evidence" value="ECO:0007669"/>
    <property type="project" value="TreeGrafter"/>
</dbReference>